<keyword evidence="6" id="KW-1185">Reference proteome</keyword>
<dbReference type="InterPro" id="IPR036388">
    <property type="entry name" value="WH-like_DNA-bd_sf"/>
</dbReference>
<dbReference type="PANTHER" id="PTHR43537">
    <property type="entry name" value="TRANSCRIPTIONAL REGULATOR, GNTR FAMILY"/>
    <property type="match status" value="1"/>
</dbReference>
<evidence type="ECO:0000256" key="3">
    <source>
        <dbReference type="ARBA" id="ARBA00023163"/>
    </source>
</evidence>
<keyword evidence="1" id="KW-0805">Transcription regulation</keyword>
<feature type="domain" description="HTH gntR-type" evidence="4">
    <location>
        <begin position="17"/>
        <end position="84"/>
    </location>
</feature>
<dbReference type="InterPro" id="IPR008920">
    <property type="entry name" value="TF_FadR/GntR_C"/>
</dbReference>
<reference evidence="6" key="2">
    <citation type="submission" date="2010-01" db="EMBL/GenBank/DDBJ databases">
        <title>The complete genome of Conexibacter woesei DSM 14684.</title>
        <authorList>
            <consortium name="US DOE Joint Genome Institute (JGI-PGF)"/>
            <person name="Lucas S."/>
            <person name="Copeland A."/>
            <person name="Lapidus A."/>
            <person name="Glavina del Rio T."/>
            <person name="Dalin E."/>
            <person name="Tice H."/>
            <person name="Bruce D."/>
            <person name="Goodwin L."/>
            <person name="Pitluck S."/>
            <person name="Kyrpides N."/>
            <person name="Mavromatis K."/>
            <person name="Ivanova N."/>
            <person name="Mikhailova N."/>
            <person name="Chertkov O."/>
            <person name="Brettin T."/>
            <person name="Detter J.C."/>
            <person name="Han C."/>
            <person name="Larimer F."/>
            <person name="Land M."/>
            <person name="Hauser L."/>
            <person name="Markowitz V."/>
            <person name="Cheng J.-F."/>
            <person name="Hugenholtz P."/>
            <person name="Woyke T."/>
            <person name="Wu D."/>
            <person name="Pukall R."/>
            <person name="Steenblock K."/>
            <person name="Schneider S."/>
            <person name="Klenk H.-P."/>
            <person name="Eisen J.A."/>
        </authorList>
    </citation>
    <scope>NUCLEOTIDE SEQUENCE [LARGE SCALE GENOMIC DNA]</scope>
    <source>
        <strain evidence="6">DSM 14684 / CIP 108061 / JCM 11494 / NBRC 100937 / ID131577</strain>
    </source>
</reference>
<dbReference type="SUPFAM" id="SSF46785">
    <property type="entry name" value="Winged helix' DNA-binding domain"/>
    <property type="match status" value="1"/>
</dbReference>
<dbReference type="Gene3D" id="1.10.10.10">
    <property type="entry name" value="Winged helix-like DNA-binding domain superfamily/Winged helix DNA-binding domain"/>
    <property type="match status" value="1"/>
</dbReference>
<dbReference type="PANTHER" id="PTHR43537:SF24">
    <property type="entry name" value="GLUCONATE OPERON TRANSCRIPTIONAL REPRESSOR"/>
    <property type="match status" value="1"/>
</dbReference>
<dbReference type="AlphaFoldDB" id="D3F4K5"/>
<evidence type="ECO:0000313" key="6">
    <source>
        <dbReference type="Proteomes" id="UP000008229"/>
    </source>
</evidence>
<dbReference type="PRINTS" id="PR00035">
    <property type="entry name" value="HTHGNTR"/>
</dbReference>
<dbReference type="SMART" id="SM00895">
    <property type="entry name" value="FCD"/>
    <property type="match status" value="1"/>
</dbReference>
<dbReference type="GO" id="GO:0003677">
    <property type="term" value="F:DNA binding"/>
    <property type="evidence" value="ECO:0007669"/>
    <property type="project" value="UniProtKB-KW"/>
</dbReference>
<dbReference type="InterPro" id="IPR011711">
    <property type="entry name" value="GntR_C"/>
</dbReference>
<accession>D3F4K5</accession>
<dbReference type="SUPFAM" id="SSF48008">
    <property type="entry name" value="GntR ligand-binding domain-like"/>
    <property type="match status" value="1"/>
</dbReference>
<proteinExistence type="predicted"/>
<dbReference type="HOGENOM" id="CLU_017584_5_2_11"/>
<sequence length="231" mass="25277">MSGGIEHVGVRPVEPETGLTARAYAEIRRAILEGRIPPGQLTSVRALSEALGISRTPVREALVELAKAGMVAFERNRGVRVVVTLGRDVEEIFQLRLWLEVPAALEAVPRCGGAELEALARTLDGMRAHLDDEHEFMRHDWRFHRTLLAATGNDRLVGFVAELRDQTRMRGISTVGRSRRLEAILAEHDAIYAHVQAGDASAAADAMADHLSTTRDLLLAQDPPATTPEDV</sequence>
<dbReference type="eggNOG" id="COG1802">
    <property type="taxonomic scope" value="Bacteria"/>
</dbReference>
<evidence type="ECO:0000259" key="4">
    <source>
        <dbReference type="PROSITE" id="PS50949"/>
    </source>
</evidence>
<dbReference type="InterPro" id="IPR036390">
    <property type="entry name" value="WH_DNA-bd_sf"/>
</dbReference>
<organism evidence="5 6">
    <name type="scientific">Conexibacter woesei (strain DSM 14684 / CCUG 47730 / CIP 108061 / JCM 11494 / NBRC 100937 / ID131577)</name>
    <dbReference type="NCBI Taxonomy" id="469383"/>
    <lineage>
        <taxon>Bacteria</taxon>
        <taxon>Bacillati</taxon>
        <taxon>Actinomycetota</taxon>
        <taxon>Thermoleophilia</taxon>
        <taxon>Solirubrobacterales</taxon>
        <taxon>Conexibacteraceae</taxon>
        <taxon>Conexibacter</taxon>
    </lineage>
</organism>
<dbReference type="PROSITE" id="PS50949">
    <property type="entry name" value="HTH_GNTR"/>
    <property type="match status" value="1"/>
</dbReference>
<dbReference type="RefSeq" id="WP_012935513.1">
    <property type="nucleotide sequence ID" value="NC_013739.1"/>
</dbReference>
<evidence type="ECO:0000256" key="1">
    <source>
        <dbReference type="ARBA" id="ARBA00023015"/>
    </source>
</evidence>
<dbReference type="Pfam" id="PF00392">
    <property type="entry name" value="GntR"/>
    <property type="match status" value="1"/>
</dbReference>
<dbReference type="Pfam" id="PF07729">
    <property type="entry name" value="FCD"/>
    <property type="match status" value="1"/>
</dbReference>
<dbReference type="Gene3D" id="1.20.120.530">
    <property type="entry name" value="GntR ligand-binding domain-like"/>
    <property type="match status" value="1"/>
</dbReference>
<keyword evidence="2" id="KW-0238">DNA-binding</keyword>
<dbReference type="EMBL" id="CP001854">
    <property type="protein sequence ID" value="ADB52462.1"/>
    <property type="molecule type" value="Genomic_DNA"/>
</dbReference>
<name>D3F4K5_CONWI</name>
<dbReference type="SMART" id="SM00345">
    <property type="entry name" value="HTH_GNTR"/>
    <property type="match status" value="1"/>
</dbReference>
<gene>
    <name evidence="5" type="ordered locus">Cwoe_4045</name>
</gene>
<evidence type="ECO:0000313" key="5">
    <source>
        <dbReference type="EMBL" id="ADB52462.1"/>
    </source>
</evidence>
<dbReference type="STRING" id="469383.Cwoe_4045"/>
<protein>
    <submittedName>
        <fullName evidence="5">Transcriptional regulator, GntR family</fullName>
    </submittedName>
</protein>
<dbReference type="KEGG" id="cwo:Cwoe_4045"/>
<dbReference type="InterPro" id="IPR000524">
    <property type="entry name" value="Tscrpt_reg_HTH_GntR"/>
</dbReference>
<dbReference type="GO" id="GO:0003700">
    <property type="term" value="F:DNA-binding transcription factor activity"/>
    <property type="evidence" value="ECO:0007669"/>
    <property type="project" value="InterPro"/>
</dbReference>
<reference evidence="5 6" key="1">
    <citation type="journal article" date="2010" name="Stand. Genomic Sci.">
        <title>Complete genome sequence of Conexibacter woesei type strain (ID131577).</title>
        <authorList>
            <person name="Pukall R."/>
            <person name="Lapidus A."/>
            <person name="Glavina Del Rio T."/>
            <person name="Copeland A."/>
            <person name="Tice H."/>
            <person name="Cheng J.-F."/>
            <person name="Lucas S."/>
            <person name="Chen F."/>
            <person name="Nolan M."/>
            <person name="Bruce D."/>
            <person name="Goodwin L."/>
            <person name="Pitluck S."/>
            <person name="Mavromatis K."/>
            <person name="Ivanova N."/>
            <person name="Ovchinnikova G."/>
            <person name="Pati A."/>
            <person name="Chen A."/>
            <person name="Palaniappan K."/>
            <person name="Land M."/>
            <person name="Hauser L."/>
            <person name="Chang Y.-J."/>
            <person name="Jeffries C.D."/>
            <person name="Chain P."/>
            <person name="Meincke L."/>
            <person name="Sims D."/>
            <person name="Brettin T."/>
            <person name="Detter J.C."/>
            <person name="Rohde M."/>
            <person name="Goeker M."/>
            <person name="Bristow J."/>
            <person name="Eisen J.A."/>
            <person name="Markowitz V."/>
            <person name="Kyrpides N.C."/>
            <person name="Klenk H.-P."/>
            <person name="Hugenholtz P."/>
        </authorList>
    </citation>
    <scope>NUCLEOTIDE SEQUENCE [LARGE SCALE GENOMIC DNA]</scope>
    <source>
        <strain evidence="6">DSM 14684 / CIP 108061 / JCM 11494 / NBRC 100937 / ID131577</strain>
    </source>
</reference>
<dbReference type="CDD" id="cd07377">
    <property type="entry name" value="WHTH_GntR"/>
    <property type="match status" value="1"/>
</dbReference>
<evidence type="ECO:0000256" key="2">
    <source>
        <dbReference type="ARBA" id="ARBA00023125"/>
    </source>
</evidence>
<keyword evidence="3" id="KW-0804">Transcription</keyword>
<dbReference type="Proteomes" id="UP000008229">
    <property type="component" value="Chromosome"/>
</dbReference>